<feature type="region of interest" description="Disordered" evidence="1">
    <location>
        <begin position="1"/>
        <end position="23"/>
    </location>
</feature>
<dbReference type="AlphaFoldDB" id="A0A392UF01"/>
<evidence type="ECO:0000256" key="1">
    <source>
        <dbReference type="SAM" id="MobiDB-lite"/>
    </source>
</evidence>
<organism evidence="2 3">
    <name type="scientific">Trifolium medium</name>
    <dbReference type="NCBI Taxonomy" id="97028"/>
    <lineage>
        <taxon>Eukaryota</taxon>
        <taxon>Viridiplantae</taxon>
        <taxon>Streptophyta</taxon>
        <taxon>Embryophyta</taxon>
        <taxon>Tracheophyta</taxon>
        <taxon>Spermatophyta</taxon>
        <taxon>Magnoliopsida</taxon>
        <taxon>eudicotyledons</taxon>
        <taxon>Gunneridae</taxon>
        <taxon>Pentapetalae</taxon>
        <taxon>rosids</taxon>
        <taxon>fabids</taxon>
        <taxon>Fabales</taxon>
        <taxon>Fabaceae</taxon>
        <taxon>Papilionoideae</taxon>
        <taxon>50 kb inversion clade</taxon>
        <taxon>NPAAA clade</taxon>
        <taxon>Hologalegina</taxon>
        <taxon>IRL clade</taxon>
        <taxon>Trifolieae</taxon>
        <taxon>Trifolium</taxon>
    </lineage>
</organism>
<protein>
    <submittedName>
        <fullName evidence="2">Uncharacterized protein</fullName>
    </submittedName>
</protein>
<comment type="caution">
    <text evidence="2">The sequence shown here is derived from an EMBL/GenBank/DDBJ whole genome shotgun (WGS) entry which is preliminary data.</text>
</comment>
<feature type="non-terminal residue" evidence="2">
    <location>
        <position position="1"/>
    </location>
</feature>
<evidence type="ECO:0000313" key="3">
    <source>
        <dbReference type="Proteomes" id="UP000265520"/>
    </source>
</evidence>
<name>A0A392UF01_9FABA</name>
<accession>A0A392UF01</accession>
<dbReference type="EMBL" id="LXQA010808149">
    <property type="protein sequence ID" value="MCI71992.1"/>
    <property type="molecule type" value="Genomic_DNA"/>
</dbReference>
<sequence>LPPQERYRPSTMGGEDPGTCPEYQENVVGGDLVLSIVTDYSLRPSPGVM</sequence>
<dbReference type="Proteomes" id="UP000265520">
    <property type="component" value="Unassembled WGS sequence"/>
</dbReference>
<proteinExistence type="predicted"/>
<evidence type="ECO:0000313" key="2">
    <source>
        <dbReference type="EMBL" id="MCI71992.1"/>
    </source>
</evidence>
<reference evidence="2 3" key="1">
    <citation type="journal article" date="2018" name="Front. Plant Sci.">
        <title>Red Clover (Trifolium pratense) and Zigzag Clover (T. medium) - A Picture of Genomic Similarities and Differences.</title>
        <authorList>
            <person name="Dluhosova J."/>
            <person name="Istvanek J."/>
            <person name="Nedelnik J."/>
            <person name="Repkova J."/>
        </authorList>
    </citation>
    <scope>NUCLEOTIDE SEQUENCE [LARGE SCALE GENOMIC DNA]</scope>
    <source>
        <strain evidence="3">cv. 10/8</strain>
        <tissue evidence="2">Leaf</tissue>
    </source>
</reference>
<keyword evidence="3" id="KW-1185">Reference proteome</keyword>